<evidence type="ECO:0000256" key="1">
    <source>
        <dbReference type="SAM" id="MobiDB-lite"/>
    </source>
</evidence>
<feature type="transmembrane region" description="Helical" evidence="2">
    <location>
        <begin position="369"/>
        <end position="388"/>
    </location>
</feature>
<feature type="transmembrane region" description="Helical" evidence="2">
    <location>
        <begin position="166"/>
        <end position="183"/>
    </location>
</feature>
<dbReference type="PANTHER" id="PTHR44216:SF3">
    <property type="entry name" value="PROTEIN O-MANNOSYL-TRANSFERASE TMTC2"/>
    <property type="match status" value="1"/>
</dbReference>
<feature type="transmembrane region" description="Helical" evidence="2">
    <location>
        <begin position="434"/>
        <end position="458"/>
    </location>
</feature>
<feature type="transmembrane region" description="Helical" evidence="2">
    <location>
        <begin position="21"/>
        <end position="40"/>
    </location>
</feature>
<proteinExistence type="predicted"/>
<dbReference type="GO" id="GO:0000030">
    <property type="term" value="F:mannosyltransferase activity"/>
    <property type="evidence" value="ECO:0007669"/>
    <property type="project" value="TreeGrafter"/>
</dbReference>
<evidence type="ECO:0000313" key="4">
    <source>
        <dbReference type="Proteomes" id="UP000011566"/>
    </source>
</evidence>
<evidence type="ECO:0000313" key="3">
    <source>
        <dbReference type="EMBL" id="EMA41512.1"/>
    </source>
</evidence>
<comment type="caution">
    <text evidence="3">The sequence shown here is derived from an EMBL/GenBank/DDBJ whole genome shotgun (WGS) entry which is preliminary data.</text>
</comment>
<evidence type="ECO:0000256" key="2">
    <source>
        <dbReference type="SAM" id="Phobius"/>
    </source>
</evidence>
<feature type="transmembrane region" description="Helical" evidence="2">
    <location>
        <begin position="470"/>
        <end position="492"/>
    </location>
</feature>
<sequence length="606" mass="63188">MSDSKHGSDAGTPSPGRRTTPVRHTVLCLTAVVLLAAGTYRGTTGYWFVAADSLTLIETSRVRSLADLVDLFTQPLMHGSSFTDIALFYRPVSSLSYAADYALWGLRPAGYHLTNVVLHAVAAALVTLVVADLTSRLAVGTLGGGLFAVHPLTVGLVPAIPRRQDVLLTIFVLVTVGLFVRGRREDRPRLLGGALVAYALALGAKETALAVPLVVFAWVAIDRAGPWRTRVRHAIPATLPFVGVTAVYVAVRLAVLGGLGGYRGGTGSGPGGSIAFLPLKLLLWLGQPTSLVETVPSGLRGVALVLVASGVLVGALLVRRARRHLDPSALRSWRVCLALFAAFCCALALTERSGTAALVDGGSSTVARYLVDSLFVGGCLAGLLAAARTADPFDAATRRLVGFFASWLVAVPGLLVVTGAGLGTPLELGDQIQTGYLCLVPAMAGLSLVAVAAGERVVAAGRSNALRPDANLVAVGFAAALVASLVVTSPLVHPYPEWEEKGEMNQQELTELEDGADALALTAAVSADGRSDPEDETGPMASSIGRLSDYSVAAWLRLRTSAWHGHVPTSDGDGDESAVPRDTFRPEWRVGAHDGSMGRDEVVTGP</sequence>
<feature type="transmembrane region" description="Helical" evidence="2">
    <location>
        <begin position="109"/>
        <end position="130"/>
    </location>
</feature>
<feature type="transmembrane region" description="Helical" evidence="2">
    <location>
        <begin position="233"/>
        <end position="255"/>
    </location>
</feature>
<dbReference type="GO" id="GO:0035269">
    <property type="term" value="P:protein O-linked glycosylation via mannose"/>
    <property type="evidence" value="ECO:0007669"/>
    <property type="project" value="TreeGrafter"/>
</dbReference>
<reference evidence="3 4" key="1">
    <citation type="journal article" date="2014" name="PLoS Genet.">
        <title>Phylogenetically driven sequencing of extremely halophilic archaea reveals strategies for static and dynamic osmo-response.</title>
        <authorList>
            <person name="Becker E.A."/>
            <person name="Seitzer P.M."/>
            <person name="Tritt A."/>
            <person name="Larsen D."/>
            <person name="Krusor M."/>
            <person name="Yao A.I."/>
            <person name="Wu D."/>
            <person name="Madern D."/>
            <person name="Eisen J.A."/>
            <person name="Darling A.E."/>
            <person name="Facciotti M.T."/>
        </authorList>
    </citation>
    <scope>NUCLEOTIDE SEQUENCE [LARGE SCALE GENOMIC DNA]</scope>
    <source>
        <strain evidence="3 4">100A6</strain>
    </source>
</reference>
<dbReference type="OrthoDB" id="214418at2157"/>
<dbReference type="RefSeq" id="WP_007690202.1">
    <property type="nucleotide sequence ID" value="NZ_AOMB01000005.1"/>
</dbReference>
<feature type="transmembrane region" description="Helical" evidence="2">
    <location>
        <begin position="137"/>
        <end position="160"/>
    </location>
</feature>
<feature type="transmembrane region" description="Helical" evidence="2">
    <location>
        <begin position="267"/>
        <end position="286"/>
    </location>
</feature>
<feature type="transmembrane region" description="Helical" evidence="2">
    <location>
        <begin position="195"/>
        <end position="221"/>
    </location>
</feature>
<dbReference type="AlphaFoldDB" id="M0M6U6"/>
<dbReference type="PATRIC" id="fig|1132509.6.peg.385"/>
<dbReference type="EMBL" id="AOMB01000005">
    <property type="protein sequence ID" value="EMA41512.1"/>
    <property type="molecule type" value="Genomic_DNA"/>
</dbReference>
<keyword evidence="2" id="KW-1133">Transmembrane helix</keyword>
<protein>
    <submittedName>
        <fullName evidence="3">Membrane protein</fullName>
    </submittedName>
</protein>
<feature type="region of interest" description="Disordered" evidence="1">
    <location>
        <begin position="564"/>
        <end position="606"/>
    </location>
</feature>
<name>M0M6U6_9EURY</name>
<keyword evidence="2" id="KW-0812">Transmembrane</keyword>
<dbReference type="Proteomes" id="UP000011566">
    <property type="component" value="Unassembled WGS sequence"/>
</dbReference>
<organism evidence="3 4">
    <name type="scientific">Halococcus hamelinensis 100A6</name>
    <dbReference type="NCBI Taxonomy" id="1132509"/>
    <lineage>
        <taxon>Archaea</taxon>
        <taxon>Methanobacteriati</taxon>
        <taxon>Methanobacteriota</taxon>
        <taxon>Stenosarchaea group</taxon>
        <taxon>Halobacteria</taxon>
        <taxon>Halobacteriales</taxon>
        <taxon>Halococcaceae</taxon>
        <taxon>Halococcus</taxon>
    </lineage>
</organism>
<feature type="transmembrane region" description="Helical" evidence="2">
    <location>
        <begin position="330"/>
        <end position="349"/>
    </location>
</feature>
<feature type="transmembrane region" description="Helical" evidence="2">
    <location>
        <begin position="400"/>
        <end position="422"/>
    </location>
</feature>
<feature type="compositionally biased region" description="Basic and acidic residues" evidence="1">
    <location>
        <begin position="578"/>
        <end position="606"/>
    </location>
</feature>
<gene>
    <name evidence="3" type="ORF">C447_01620</name>
</gene>
<keyword evidence="4" id="KW-1185">Reference proteome</keyword>
<feature type="transmembrane region" description="Helical" evidence="2">
    <location>
        <begin position="298"/>
        <end position="318"/>
    </location>
</feature>
<accession>M0M6U6</accession>
<keyword evidence="2" id="KW-0472">Membrane</keyword>
<dbReference type="InterPro" id="IPR052384">
    <property type="entry name" value="TMTC_O-mannosyltransferase"/>
</dbReference>
<dbReference type="PANTHER" id="PTHR44216">
    <property type="entry name" value="PROTEIN O-MANNOSYL-TRANSFERASE TMTC2"/>
    <property type="match status" value="1"/>
</dbReference>